<dbReference type="AlphaFoldDB" id="A0A9W4U0B9"/>
<dbReference type="Proteomes" id="UP001152607">
    <property type="component" value="Unassembled WGS sequence"/>
</dbReference>
<sequence length="193" mass="21572">MSRYLGSALGWLFGAQQNPNPLLPPPQNIEEHNREDRGANRFQIPPVINAPNAAEGPRGGSQVNQARALLWNQINNNHPATFSDPRDVAGLEARGIVFPADTQWGYIFTERQVENLANICGEDGFVRKNCDQQSNGRHSRGVGVRVPRCHSELGRTGSIEVESLVRTLLFNSKRQQVYCCFFNYLNPTELSNL</sequence>
<organism evidence="1 2">
    <name type="scientific">Periconia digitata</name>
    <dbReference type="NCBI Taxonomy" id="1303443"/>
    <lineage>
        <taxon>Eukaryota</taxon>
        <taxon>Fungi</taxon>
        <taxon>Dikarya</taxon>
        <taxon>Ascomycota</taxon>
        <taxon>Pezizomycotina</taxon>
        <taxon>Dothideomycetes</taxon>
        <taxon>Pleosporomycetidae</taxon>
        <taxon>Pleosporales</taxon>
        <taxon>Massarineae</taxon>
        <taxon>Periconiaceae</taxon>
        <taxon>Periconia</taxon>
    </lineage>
</organism>
<proteinExistence type="predicted"/>
<gene>
    <name evidence="1" type="ORF">PDIGIT_LOCUS739</name>
</gene>
<comment type="caution">
    <text evidence="1">The sequence shown here is derived from an EMBL/GenBank/DDBJ whole genome shotgun (WGS) entry which is preliminary data.</text>
</comment>
<dbReference type="EMBL" id="CAOQHR010000001">
    <property type="protein sequence ID" value="CAI6245059.1"/>
    <property type="molecule type" value="Genomic_DNA"/>
</dbReference>
<reference evidence="1" key="1">
    <citation type="submission" date="2023-01" db="EMBL/GenBank/DDBJ databases">
        <authorList>
            <person name="Van Ghelder C."/>
            <person name="Rancurel C."/>
        </authorList>
    </citation>
    <scope>NUCLEOTIDE SEQUENCE</scope>
    <source>
        <strain evidence="1">CNCM I-4278</strain>
    </source>
</reference>
<protein>
    <submittedName>
        <fullName evidence="1">Uncharacterized protein</fullName>
    </submittedName>
</protein>
<name>A0A9W4U0B9_9PLEO</name>
<evidence type="ECO:0000313" key="1">
    <source>
        <dbReference type="EMBL" id="CAI6245059.1"/>
    </source>
</evidence>
<accession>A0A9W4U0B9</accession>
<keyword evidence="2" id="KW-1185">Reference proteome</keyword>
<evidence type="ECO:0000313" key="2">
    <source>
        <dbReference type="Proteomes" id="UP001152607"/>
    </source>
</evidence>